<keyword evidence="2" id="KW-0479">Metal-binding</keyword>
<evidence type="ECO:0000259" key="4">
    <source>
        <dbReference type="Pfam" id="PF02678"/>
    </source>
</evidence>
<feature type="binding site" evidence="2">
    <location>
        <position position="63"/>
    </location>
    <ligand>
        <name>Fe cation</name>
        <dbReference type="ChEBI" id="CHEBI:24875"/>
    </ligand>
</feature>
<feature type="domain" description="Pirin N-terminal" evidence="4">
    <location>
        <begin position="25"/>
        <end position="125"/>
    </location>
</feature>
<comment type="similarity">
    <text evidence="1 3">Belongs to the pirin family.</text>
</comment>
<evidence type="ECO:0000256" key="3">
    <source>
        <dbReference type="RuleBase" id="RU003457"/>
    </source>
</evidence>
<feature type="domain" description="Pirin C-terminal" evidence="5">
    <location>
        <begin position="180"/>
        <end position="284"/>
    </location>
</feature>
<feature type="binding site" evidence="2">
    <location>
        <position position="109"/>
    </location>
    <ligand>
        <name>Fe cation</name>
        <dbReference type="ChEBI" id="CHEBI:24875"/>
    </ligand>
</feature>
<dbReference type="RefSeq" id="WP_026816294.1">
    <property type="nucleotide sequence ID" value="NZ_AUFF01000001.1"/>
</dbReference>
<dbReference type="SUPFAM" id="SSF51182">
    <property type="entry name" value="RmlC-like cupins"/>
    <property type="match status" value="1"/>
</dbReference>
<dbReference type="PANTHER" id="PTHR13903">
    <property type="entry name" value="PIRIN-RELATED"/>
    <property type="match status" value="1"/>
</dbReference>
<name>A0A091BG25_9GAMM</name>
<dbReference type="Gene3D" id="2.60.120.10">
    <property type="entry name" value="Jelly Rolls"/>
    <property type="match status" value="2"/>
</dbReference>
<evidence type="ECO:0000259" key="5">
    <source>
        <dbReference type="Pfam" id="PF05726"/>
    </source>
</evidence>
<evidence type="ECO:0000256" key="1">
    <source>
        <dbReference type="ARBA" id="ARBA00008416"/>
    </source>
</evidence>
<evidence type="ECO:0000313" key="7">
    <source>
        <dbReference type="Proteomes" id="UP000029391"/>
    </source>
</evidence>
<dbReference type="InterPro" id="IPR003829">
    <property type="entry name" value="Pirin_N_dom"/>
</dbReference>
<feature type="binding site" evidence="2">
    <location>
        <position position="107"/>
    </location>
    <ligand>
        <name>Fe cation</name>
        <dbReference type="ChEBI" id="CHEBI:24875"/>
    </ligand>
</feature>
<dbReference type="AlphaFoldDB" id="A0A091BG25"/>
<dbReference type="OrthoDB" id="9780903at2"/>
<dbReference type="InterPro" id="IPR008778">
    <property type="entry name" value="Pirin_C_dom"/>
</dbReference>
<dbReference type="InterPro" id="IPR012093">
    <property type="entry name" value="Pirin"/>
</dbReference>
<dbReference type="InterPro" id="IPR011051">
    <property type="entry name" value="RmlC_Cupin_sf"/>
</dbReference>
<dbReference type="PANTHER" id="PTHR13903:SF8">
    <property type="entry name" value="PIRIN"/>
    <property type="match status" value="1"/>
</dbReference>
<evidence type="ECO:0000313" key="6">
    <source>
        <dbReference type="EMBL" id="KFN50447.1"/>
    </source>
</evidence>
<feature type="binding site" evidence="2">
    <location>
        <position position="65"/>
    </location>
    <ligand>
        <name>Fe cation</name>
        <dbReference type="ChEBI" id="CHEBI:24875"/>
    </ligand>
</feature>
<dbReference type="GO" id="GO:0046872">
    <property type="term" value="F:metal ion binding"/>
    <property type="evidence" value="ECO:0007669"/>
    <property type="project" value="UniProtKB-KW"/>
</dbReference>
<comment type="caution">
    <text evidence="6">The sequence shown here is derived from an EMBL/GenBank/DDBJ whole genome shotgun (WGS) entry which is preliminary data.</text>
</comment>
<keyword evidence="7" id="KW-1185">Reference proteome</keyword>
<dbReference type="EMBL" id="AWXU01000020">
    <property type="protein sequence ID" value="KFN50447.1"/>
    <property type="molecule type" value="Genomic_DNA"/>
</dbReference>
<dbReference type="CDD" id="cd02909">
    <property type="entry name" value="cupin_pirin_N"/>
    <property type="match status" value="1"/>
</dbReference>
<dbReference type="Pfam" id="PF05726">
    <property type="entry name" value="Pirin_C"/>
    <property type="match status" value="1"/>
</dbReference>
<organism evidence="6 7">
    <name type="scientific">Arenimonas composti TR7-09 = DSM 18010</name>
    <dbReference type="NCBI Taxonomy" id="1121013"/>
    <lineage>
        <taxon>Bacteria</taxon>
        <taxon>Pseudomonadati</taxon>
        <taxon>Pseudomonadota</taxon>
        <taxon>Gammaproteobacteria</taxon>
        <taxon>Lysobacterales</taxon>
        <taxon>Lysobacteraceae</taxon>
        <taxon>Arenimonas</taxon>
    </lineage>
</organism>
<evidence type="ECO:0008006" key="8">
    <source>
        <dbReference type="Google" id="ProtNLM"/>
    </source>
</evidence>
<dbReference type="STRING" id="1121013.GCA_000426365_00854"/>
<proteinExistence type="inferred from homology"/>
<dbReference type="InterPro" id="IPR014710">
    <property type="entry name" value="RmlC-like_jellyroll"/>
</dbReference>
<dbReference type="PIRSF" id="PIRSF006232">
    <property type="entry name" value="Pirin"/>
    <property type="match status" value="1"/>
</dbReference>
<comment type="cofactor">
    <cofactor evidence="2">
        <name>Fe cation</name>
        <dbReference type="ChEBI" id="CHEBI:24875"/>
    </cofactor>
    <text evidence="2">Binds 1 Fe cation per subunit.</text>
</comment>
<sequence length="284" mass="30893">MNTPSRTRPVLRRLRGLPASDGAGVRLTRVIGTAQLPDLDPFLMLDEFGTDRPEDYLAGFPSHPHRGFETVTYMLDGRMRHKDNHGNEGVLVPGAVQWMSAGRGIVHSEMPEQQEGRMRGFQLWVNLPAKDKMSAPRYQEYGPERFPEATPAPGVRIKAIAGEAGGVVGPISQPATDPVYLDIGLDAGASWRQPLPAGHSAFAYVFEGAVRAGEGDDATRVDRGELVVFGEGDAVEFTGAADGSRLILVAGRPLHEPVARYGPFVMNTQAELRQAFADYQNGRF</sequence>
<evidence type="ECO:0000256" key="2">
    <source>
        <dbReference type="PIRSR" id="PIRSR006232-1"/>
    </source>
</evidence>
<reference evidence="6 7" key="1">
    <citation type="submission" date="2013-09" db="EMBL/GenBank/DDBJ databases">
        <title>Genome sequencing of Arenimonas composti.</title>
        <authorList>
            <person name="Chen F."/>
            <person name="Wang G."/>
        </authorList>
    </citation>
    <scope>NUCLEOTIDE SEQUENCE [LARGE SCALE GENOMIC DNA]</scope>
    <source>
        <strain evidence="6 7">TR7-09</strain>
    </source>
</reference>
<dbReference type="eggNOG" id="COG1741">
    <property type="taxonomic scope" value="Bacteria"/>
</dbReference>
<dbReference type="CDD" id="cd02247">
    <property type="entry name" value="cupin_pirin_C"/>
    <property type="match status" value="1"/>
</dbReference>
<gene>
    <name evidence="6" type="ORF">P873_07225</name>
</gene>
<accession>A0A091BG25</accession>
<dbReference type="Proteomes" id="UP000029391">
    <property type="component" value="Unassembled WGS sequence"/>
</dbReference>
<dbReference type="Pfam" id="PF02678">
    <property type="entry name" value="Pirin"/>
    <property type="match status" value="1"/>
</dbReference>
<protein>
    <recommendedName>
        <fullName evidence="8">Pirin</fullName>
    </recommendedName>
</protein>
<keyword evidence="2" id="KW-0408">Iron</keyword>